<dbReference type="RefSeq" id="WP_108213549.1">
    <property type="nucleotide sequence ID" value="NZ_QBKI01000012.1"/>
</dbReference>
<reference evidence="12 13" key="1">
    <citation type="submission" date="2018-04" db="EMBL/GenBank/DDBJ databases">
        <title>Genomic Encyclopedia of Archaeal and Bacterial Type Strains, Phase II (KMG-II): from individual species to whole genera.</title>
        <authorList>
            <person name="Goeker M."/>
        </authorList>
    </citation>
    <scope>NUCLEOTIDE SEQUENCE [LARGE SCALE GENOMIC DNA]</scope>
    <source>
        <strain evidence="12 13">DSM 100162</strain>
    </source>
</reference>
<keyword evidence="4 10" id="KW-1133">Transmembrane helix</keyword>
<comment type="caution">
    <text evidence="12">The sequence shown here is derived from an EMBL/GenBank/DDBJ whole genome shotgun (WGS) entry which is preliminary data.</text>
</comment>
<feature type="transmembrane region" description="Helical" evidence="10">
    <location>
        <begin position="135"/>
        <end position="155"/>
    </location>
</feature>
<dbReference type="GO" id="GO:0046872">
    <property type="term" value="F:metal ion binding"/>
    <property type="evidence" value="ECO:0007669"/>
    <property type="project" value="UniProtKB-KW"/>
</dbReference>
<keyword evidence="12" id="KW-0808">Transferase</keyword>
<feature type="transmembrane region" description="Helical" evidence="10">
    <location>
        <begin position="167"/>
        <end position="189"/>
    </location>
</feature>
<evidence type="ECO:0000256" key="2">
    <source>
        <dbReference type="ARBA" id="ARBA00022475"/>
    </source>
</evidence>
<keyword evidence="7" id="KW-0479">Metal-binding</keyword>
<dbReference type="InterPro" id="IPR000917">
    <property type="entry name" value="Sulfatase_N"/>
</dbReference>
<dbReference type="InterPro" id="IPR012160">
    <property type="entry name" value="LtaS-like"/>
</dbReference>
<keyword evidence="5 10" id="KW-0472">Membrane</keyword>
<proteinExistence type="predicted"/>
<dbReference type="SUPFAM" id="SSF53649">
    <property type="entry name" value="Alkaline phosphatase-like"/>
    <property type="match status" value="1"/>
</dbReference>
<keyword evidence="2" id="KW-1003">Cell membrane</keyword>
<keyword evidence="3 10" id="KW-0812">Transmembrane</keyword>
<dbReference type="InterPro" id="IPR050448">
    <property type="entry name" value="OpgB/LTA_synthase_biosynth"/>
</dbReference>
<keyword evidence="7" id="KW-0464">Manganese</keyword>
<feature type="domain" description="Sulfatase N-terminal" evidence="11">
    <location>
        <begin position="260"/>
        <end position="533"/>
    </location>
</feature>
<evidence type="ECO:0000256" key="10">
    <source>
        <dbReference type="SAM" id="Phobius"/>
    </source>
</evidence>
<feature type="binding site" evidence="8">
    <location>
        <position position="482"/>
    </location>
    <ligand>
        <name>Mn(2+)</name>
        <dbReference type="ChEBI" id="CHEBI:29035"/>
    </ligand>
</feature>
<gene>
    <name evidence="12" type="ORF">C8N40_11288</name>
</gene>
<name>A0A2T5YCQ7_9BACT</name>
<evidence type="ECO:0000256" key="4">
    <source>
        <dbReference type="ARBA" id="ARBA00022989"/>
    </source>
</evidence>
<feature type="binding site" evidence="7">
    <location>
        <position position="427"/>
    </location>
    <ligand>
        <name>substrate</name>
    </ligand>
</feature>
<feature type="transmembrane region" description="Helical" evidence="10">
    <location>
        <begin position="84"/>
        <end position="102"/>
    </location>
</feature>
<dbReference type="PIRSF" id="PIRSF005091">
    <property type="entry name" value="Mmb_sulf_HI1246"/>
    <property type="match status" value="1"/>
</dbReference>
<dbReference type="Pfam" id="PF00884">
    <property type="entry name" value="Sulfatase"/>
    <property type="match status" value="1"/>
</dbReference>
<feature type="active site" evidence="6">
    <location>
        <position position="308"/>
    </location>
</feature>
<feature type="modified residue" description="3-oxoalanine (Ser)" evidence="9">
    <location>
        <position position="308"/>
    </location>
</feature>
<evidence type="ECO:0000256" key="9">
    <source>
        <dbReference type="PIRSR" id="PIRSR600917-52"/>
    </source>
</evidence>
<comment type="PTM">
    <text evidence="9">The conversion to 3-oxoalanine (also known as C-formylglycine, FGly), of a serine or cysteine residue in prokaryotes and of a cysteine residue in eukaryotes, is critical for catalytic activity.</text>
</comment>
<evidence type="ECO:0000256" key="7">
    <source>
        <dbReference type="PIRSR" id="PIRSR005091-2"/>
    </source>
</evidence>
<feature type="binding site" evidence="8">
    <location>
        <position position="481"/>
    </location>
    <ligand>
        <name>Mn(2+)</name>
        <dbReference type="ChEBI" id="CHEBI:29035"/>
    </ligand>
</feature>
<dbReference type="GO" id="GO:0016740">
    <property type="term" value="F:transferase activity"/>
    <property type="evidence" value="ECO:0007669"/>
    <property type="project" value="UniProtKB-KW"/>
</dbReference>
<comment type="subcellular location">
    <subcellularLocation>
        <location evidence="1">Cell membrane</location>
        <topology evidence="1">Multi-pass membrane protein</topology>
    </subcellularLocation>
</comment>
<dbReference type="AlphaFoldDB" id="A0A2T5YCQ7"/>
<dbReference type="EMBL" id="QBKI01000012">
    <property type="protein sequence ID" value="PTX14241.1"/>
    <property type="molecule type" value="Genomic_DNA"/>
</dbReference>
<organism evidence="12 13">
    <name type="scientific">Pontibacter mucosus</name>
    <dbReference type="NCBI Taxonomy" id="1649266"/>
    <lineage>
        <taxon>Bacteria</taxon>
        <taxon>Pseudomonadati</taxon>
        <taxon>Bacteroidota</taxon>
        <taxon>Cytophagia</taxon>
        <taxon>Cytophagales</taxon>
        <taxon>Hymenobacteraceae</taxon>
        <taxon>Pontibacter</taxon>
    </lineage>
</organism>
<protein>
    <submittedName>
        <fullName evidence="12">Phosphoglycerol transferase MdoB-like AlkP superfamily enzyme</fullName>
    </submittedName>
</protein>
<evidence type="ECO:0000256" key="8">
    <source>
        <dbReference type="PIRSR" id="PIRSR005091-3"/>
    </source>
</evidence>
<evidence type="ECO:0000256" key="3">
    <source>
        <dbReference type="ARBA" id="ARBA00022692"/>
    </source>
</evidence>
<dbReference type="Proteomes" id="UP000244225">
    <property type="component" value="Unassembled WGS sequence"/>
</dbReference>
<dbReference type="GO" id="GO:0005886">
    <property type="term" value="C:plasma membrane"/>
    <property type="evidence" value="ECO:0007669"/>
    <property type="project" value="UniProtKB-SubCell"/>
</dbReference>
<evidence type="ECO:0000313" key="13">
    <source>
        <dbReference type="Proteomes" id="UP000244225"/>
    </source>
</evidence>
<evidence type="ECO:0000256" key="6">
    <source>
        <dbReference type="PIRSR" id="PIRSR005091-1"/>
    </source>
</evidence>
<dbReference type="PANTHER" id="PTHR47371:SF3">
    <property type="entry name" value="PHOSPHOGLYCEROL TRANSFERASE I"/>
    <property type="match status" value="1"/>
</dbReference>
<feature type="transmembrane region" description="Helical" evidence="10">
    <location>
        <begin position="12"/>
        <end position="30"/>
    </location>
</feature>
<accession>A0A2T5YCQ7</accession>
<sequence length="625" mass="69921">MFDTAFKLMLRRLGLLLVLYTLLRLLFYIFNPAEFAGADAGKLLFAFAHGLRFDVAAILITNAVFILLSLFPVGNTLHPTYQRVLKWVFILCNAPFIALAIVDVEFFKFIGRRTSNELFSITGDITSQLIQLMGYYWYLTLGFVLLVLGLARAFPKAPALPSPAPNVWLRGLRLVLVAGFVVLGIRGGLQLKPLRPSHAFIVEPAALGHLTLNSPFTFIKGIGQTSLEQKNYFETEQKLLQALQFDPQNYNQAQGTAEKQNVVIIILESFAAEYVGALNNGQGYTPFLDSLATQGVLFRDAFANGRKSIESLPSILAGMPSLMPEPFITSPYQANEIYGLGTILQQEGYHTAMFHGAANGSMGFNNFAIRAGMQEYYGLDEYPSSLRKQDFDGQWGIFDEPYLQYVSRELTGFQQPFMATLFTLSSHQPYTIPDKYKGRFPKGELEIHESIGYADHALRQFFKSAARQPWYANTLFILTADHTQKSINPAYQNELGNFRVPLLLFHSNKSLESIDAGRVAQHADIPATVVDFLQVKTDKLLPFSKSLLDTASTGNAILYNGSSYLLVQPEVVTMLSQDDALQFYTFPDLAPASPALQSGQLLKAQVQYFRNGLVNNRLYFWKEEI</sequence>
<evidence type="ECO:0000256" key="5">
    <source>
        <dbReference type="ARBA" id="ARBA00023136"/>
    </source>
</evidence>
<dbReference type="OrthoDB" id="9777768at2"/>
<evidence type="ECO:0000313" key="12">
    <source>
        <dbReference type="EMBL" id="PTX14241.1"/>
    </source>
</evidence>
<dbReference type="Gene3D" id="3.40.720.10">
    <property type="entry name" value="Alkaline Phosphatase, subunit A"/>
    <property type="match status" value="1"/>
</dbReference>
<evidence type="ECO:0000256" key="1">
    <source>
        <dbReference type="ARBA" id="ARBA00004651"/>
    </source>
</evidence>
<feature type="binding site" evidence="8">
    <location>
        <position position="268"/>
    </location>
    <ligand>
        <name>Mn(2+)</name>
        <dbReference type="ChEBI" id="CHEBI:29035"/>
    </ligand>
</feature>
<dbReference type="CDD" id="cd16015">
    <property type="entry name" value="LTA_synthase"/>
    <property type="match status" value="1"/>
</dbReference>
<evidence type="ECO:0000259" key="11">
    <source>
        <dbReference type="Pfam" id="PF00884"/>
    </source>
</evidence>
<dbReference type="PANTHER" id="PTHR47371">
    <property type="entry name" value="LIPOTEICHOIC ACID SYNTHASE"/>
    <property type="match status" value="1"/>
</dbReference>
<dbReference type="InterPro" id="IPR017850">
    <property type="entry name" value="Alkaline_phosphatase_core_sf"/>
</dbReference>
<keyword evidence="13" id="KW-1185">Reference proteome</keyword>
<feature type="transmembrane region" description="Helical" evidence="10">
    <location>
        <begin position="50"/>
        <end position="72"/>
    </location>
</feature>